<proteinExistence type="predicted"/>
<dbReference type="InterPro" id="IPR032782">
    <property type="entry name" value="KhpB_N"/>
</dbReference>
<dbReference type="AlphaFoldDB" id="A0A829R934"/>
<reference evidence="2 3" key="1">
    <citation type="submission" date="2012-12" db="EMBL/GenBank/DDBJ databases">
        <title>Novel taxa of Listeriaceae from agricultural environments in the United States.</title>
        <authorList>
            <person name="den Bakker H.C."/>
            <person name="Allred A."/>
            <person name="Warchocki S."/>
            <person name="Wright E.M."/>
            <person name="Burrell A."/>
            <person name="Nightingale K.K."/>
            <person name="Kephart D."/>
            <person name="Wiedmann M."/>
        </authorList>
    </citation>
    <scope>NUCLEOTIDE SEQUENCE [LARGE SCALE GENOMIC DNA]</scope>
    <source>
        <strain evidence="2 3">FSL F6-1183</strain>
    </source>
</reference>
<evidence type="ECO:0000259" key="1">
    <source>
        <dbReference type="Pfam" id="PF14804"/>
    </source>
</evidence>
<accession>A0A829R934</accession>
<dbReference type="Proteomes" id="UP000019251">
    <property type="component" value="Unassembled WGS sequence"/>
</dbReference>
<comment type="caution">
    <text evidence="2">The sequence shown here is derived from an EMBL/GenBank/DDBJ whole genome shotgun (WGS) entry which is preliminary data.</text>
</comment>
<dbReference type="EMBL" id="AODG01000007">
    <property type="protein sequence ID" value="EUJ28634.1"/>
    <property type="molecule type" value="Genomic_DNA"/>
</dbReference>
<protein>
    <submittedName>
        <fullName evidence="2">Putative Jag protein</fullName>
    </submittedName>
</protein>
<evidence type="ECO:0000313" key="3">
    <source>
        <dbReference type="Proteomes" id="UP000019251"/>
    </source>
</evidence>
<gene>
    <name evidence="2" type="ORF">LMUR_06067</name>
</gene>
<dbReference type="Gene3D" id="3.30.30.80">
    <property type="entry name" value="probable RNA-binding protein from clostridium symbiosum atcc 14940"/>
    <property type="match status" value="1"/>
</dbReference>
<name>A0A829R934_LISGR</name>
<dbReference type="Pfam" id="PF14804">
    <property type="entry name" value="Jag_N"/>
    <property type="match status" value="1"/>
</dbReference>
<dbReference type="InterPro" id="IPR038247">
    <property type="entry name" value="Jag_N_dom_sf"/>
</dbReference>
<organism evidence="2 3">
    <name type="scientific">Listeria grayi FSL F6-1183</name>
    <dbReference type="NCBI Taxonomy" id="1265827"/>
    <lineage>
        <taxon>Bacteria</taxon>
        <taxon>Bacillati</taxon>
        <taxon>Bacillota</taxon>
        <taxon>Bacilli</taxon>
        <taxon>Bacillales</taxon>
        <taxon>Listeriaceae</taxon>
        <taxon>Listeria</taxon>
    </lineage>
</organism>
<feature type="domain" description="RNA-binding protein KhpB N-terminal" evidence="1">
    <location>
        <begin position="7"/>
        <end position="37"/>
    </location>
</feature>
<sequence length="37" mass="4130">MRDITAQGQTVEDAIQNALKSLDTVRDRVEIEVIDEG</sequence>
<evidence type="ECO:0000313" key="2">
    <source>
        <dbReference type="EMBL" id="EUJ28634.1"/>
    </source>
</evidence>